<keyword evidence="2 8" id="KW-0436">Ligase</keyword>
<dbReference type="InterPro" id="IPR036291">
    <property type="entry name" value="NAD(P)-bd_dom_sf"/>
</dbReference>
<proteinExistence type="inferred from homology"/>
<dbReference type="InterPro" id="IPR011761">
    <property type="entry name" value="ATP-grasp"/>
</dbReference>
<gene>
    <name evidence="8" type="primary">sucD_4</name>
    <name evidence="8" type="ORF">OCH7691_02920</name>
</gene>
<dbReference type="GO" id="GO:0006099">
    <property type="term" value="P:tricarboxylic acid cycle"/>
    <property type="evidence" value="ECO:0007669"/>
    <property type="project" value="UniProtKB-KW"/>
</dbReference>
<dbReference type="InterPro" id="IPR032875">
    <property type="entry name" value="Succ_CoA_lig_flav_dom"/>
</dbReference>
<dbReference type="RefSeq" id="WP_085884238.1">
    <property type="nucleotide sequence ID" value="NZ_FWFR01000002.1"/>
</dbReference>
<dbReference type="OrthoDB" id="9807426at2"/>
<dbReference type="SUPFAM" id="SSF52210">
    <property type="entry name" value="Succinyl-CoA synthetase domains"/>
    <property type="match status" value="2"/>
</dbReference>
<dbReference type="EMBL" id="FWFR01000002">
    <property type="protein sequence ID" value="SLN64459.1"/>
    <property type="molecule type" value="Genomic_DNA"/>
</dbReference>
<dbReference type="GO" id="GO:0004775">
    <property type="term" value="F:succinate-CoA ligase (ADP-forming) activity"/>
    <property type="evidence" value="ECO:0007669"/>
    <property type="project" value="UniProtKB-EC"/>
</dbReference>
<dbReference type="AlphaFoldDB" id="A0A1Y5TKV5"/>
<sequence>MSRQAEYRLDASRILRPRSVAVIGASEDVGKFGGRVMYYLTKHGFEGRIVPVNPKRETVFGVPCVPHISASGEAVDVALLALPPETLVDAVEDCAKAGVGACIVMTTGFAEAGEEGERRQDELLDIVRRTGMRIVGPNCMGLISPHHRMALTSSLVLETDHLQAGPIGLISQSGALMVSMYNRADDSGIGFSACVSLGNQSDLEICDFLEFLIADEATRAICIYMEGLRDPARFLELADEARRAGKPLLLVKTGRTEAGIAAAKSHTASLAGSYDVFSAACRDHGVVLLDDPDGMIQLAHCLAQWPTPKNGKIAVFSSSGGGAGIGVDRVSEAGLPLARLGEETRAKLREILLPPQANNPIDLGGRTIADPFECASRAYGIMAGDEDVGMLWIVLTTAPFYERTAEVIGKAALASGKPFVFVVTPGSAADGPRRVLRELGCPYFDRVDDCIRVLKGADSYYRFGTRQADRAARPATLPKQVSPLAPARGSNLLTEPEVKDLLERYGIATTGDIVATDAAKAVAAAEKIGFPVVMKAVARGLIHKSDIGAVKLGLGEADAVAAAFAEIEQAVARAAPGILFEGCVVQEMWAPELELILGVKNDPQFGPVVMCGAGGTLVELMDDVVLALAPVSVDRARELLGTLRVSPLFGSFRGRAPLDIDAAAEAMSALSWLAHDHAARIVELDINPLGVGLSGQGVRALDARAVVVPDDARQVAE</sequence>
<keyword evidence="9" id="KW-1185">Reference proteome</keyword>
<dbReference type="Gene3D" id="3.30.1490.20">
    <property type="entry name" value="ATP-grasp fold, A domain"/>
    <property type="match status" value="1"/>
</dbReference>
<organism evidence="8 9">
    <name type="scientific">Oceanibacterium hippocampi</name>
    <dbReference type="NCBI Taxonomy" id="745714"/>
    <lineage>
        <taxon>Bacteria</taxon>
        <taxon>Pseudomonadati</taxon>
        <taxon>Pseudomonadota</taxon>
        <taxon>Alphaproteobacteria</taxon>
        <taxon>Sneathiellales</taxon>
        <taxon>Sneathiellaceae</taxon>
        <taxon>Oceanibacterium</taxon>
    </lineage>
</organism>
<reference evidence="8 9" key="1">
    <citation type="submission" date="2017-03" db="EMBL/GenBank/DDBJ databases">
        <authorList>
            <person name="Afonso C.L."/>
            <person name="Miller P.J."/>
            <person name="Scott M.A."/>
            <person name="Spackman E."/>
            <person name="Goraichik I."/>
            <person name="Dimitrov K.M."/>
            <person name="Suarez D.L."/>
            <person name="Swayne D.E."/>
        </authorList>
    </citation>
    <scope>NUCLEOTIDE SEQUENCE [LARGE SCALE GENOMIC DNA]</scope>
    <source>
        <strain evidence="8 9">CECT 7691</strain>
    </source>
</reference>
<dbReference type="Pfam" id="PF13380">
    <property type="entry name" value="CoA_binding_2"/>
    <property type="match status" value="1"/>
</dbReference>
<dbReference type="Gene3D" id="3.40.50.261">
    <property type="entry name" value="Succinyl-CoA synthetase domains"/>
    <property type="match status" value="2"/>
</dbReference>
<keyword evidence="4 6" id="KW-0067">ATP-binding</keyword>
<keyword evidence="1" id="KW-0816">Tricarboxylic acid cycle</keyword>
<protein>
    <submittedName>
        <fullName evidence="8">Succinyl-CoA ligase [ADP-forming] subunit alpha</fullName>
        <ecNumber evidence="8">6.2.1.5</ecNumber>
    </submittedName>
</protein>
<dbReference type="PROSITE" id="PS50975">
    <property type="entry name" value="ATP_GRASP"/>
    <property type="match status" value="1"/>
</dbReference>
<evidence type="ECO:0000256" key="6">
    <source>
        <dbReference type="PROSITE-ProRule" id="PRU00409"/>
    </source>
</evidence>
<dbReference type="GO" id="GO:0046872">
    <property type="term" value="F:metal ion binding"/>
    <property type="evidence" value="ECO:0007669"/>
    <property type="project" value="InterPro"/>
</dbReference>
<dbReference type="FunFam" id="3.30.1490.20:FF:000020">
    <property type="entry name" value="Protein lysine acetyltransferase"/>
    <property type="match status" value="1"/>
</dbReference>
<dbReference type="SMART" id="SM00881">
    <property type="entry name" value="CoA_binding"/>
    <property type="match status" value="1"/>
</dbReference>
<keyword evidence="3 6" id="KW-0547">Nucleotide-binding</keyword>
<dbReference type="InterPro" id="IPR051538">
    <property type="entry name" value="Acyl-CoA_Synth/Transferase"/>
</dbReference>
<dbReference type="Pfam" id="PF13549">
    <property type="entry name" value="ATP-grasp_5"/>
    <property type="match status" value="1"/>
</dbReference>
<dbReference type="SUPFAM" id="SSF51735">
    <property type="entry name" value="NAD(P)-binding Rossmann-fold domains"/>
    <property type="match status" value="1"/>
</dbReference>
<dbReference type="Gene3D" id="3.30.470.20">
    <property type="entry name" value="ATP-grasp fold, B domain"/>
    <property type="match status" value="1"/>
</dbReference>
<name>A0A1Y5TKV5_9PROT</name>
<dbReference type="EC" id="6.2.1.5" evidence="8"/>
<dbReference type="PANTHER" id="PTHR43334:SF1">
    <property type="entry name" value="3-HYDROXYPROPIONATE--COA LIGASE [ADP-FORMING]"/>
    <property type="match status" value="1"/>
</dbReference>
<dbReference type="SUPFAM" id="SSF56059">
    <property type="entry name" value="Glutathione synthetase ATP-binding domain-like"/>
    <property type="match status" value="1"/>
</dbReference>
<dbReference type="InParanoid" id="A0A1Y5TKV5"/>
<evidence type="ECO:0000256" key="1">
    <source>
        <dbReference type="ARBA" id="ARBA00022532"/>
    </source>
</evidence>
<evidence type="ECO:0000256" key="4">
    <source>
        <dbReference type="ARBA" id="ARBA00022840"/>
    </source>
</evidence>
<accession>A0A1Y5TKV5</accession>
<dbReference type="GO" id="GO:0005524">
    <property type="term" value="F:ATP binding"/>
    <property type="evidence" value="ECO:0007669"/>
    <property type="project" value="UniProtKB-UniRule"/>
</dbReference>
<dbReference type="InterPro" id="IPR013815">
    <property type="entry name" value="ATP_grasp_subdomain_1"/>
</dbReference>
<evidence type="ECO:0000259" key="7">
    <source>
        <dbReference type="PROSITE" id="PS50975"/>
    </source>
</evidence>
<evidence type="ECO:0000313" key="8">
    <source>
        <dbReference type="EMBL" id="SLN64459.1"/>
    </source>
</evidence>
<dbReference type="FunCoup" id="A0A1Y5TKV5">
    <property type="interactions" value="64"/>
</dbReference>
<evidence type="ECO:0000256" key="5">
    <source>
        <dbReference type="ARBA" id="ARBA00060888"/>
    </source>
</evidence>
<dbReference type="InterPro" id="IPR016102">
    <property type="entry name" value="Succinyl-CoA_synth-like"/>
</dbReference>
<dbReference type="Pfam" id="PF13607">
    <property type="entry name" value="Succ_CoA_lig"/>
    <property type="match status" value="1"/>
</dbReference>
<evidence type="ECO:0000256" key="3">
    <source>
        <dbReference type="ARBA" id="ARBA00022741"/>
    </source>
</evidence>
<feature type="domain" description="ATP-grasp" evidence="7">
    <location>
        <begin position="499"/>
        <end position="536"/>
    </location>
</feature>
<evidence type="ECO:0000313" key="9">
    <source>
        <dbReference type="Proteomes" id="UP000193200"/>
    </source>
</evidence>
<dbReference type="Gene3D" id="3.40.50.720">
    <property type="entry name" value="NAD(P)-binding Rossmann-like Domain"/>
    <property type="match status" value="1"/>
</dbReference>
<dbReference type="PANTHER" id="PTHR43334">
    <property type="entry name" value="ACETATE--COA LIGASE [ADP-FORMING]"/>
    <property type="match status" value="1"/>
</dbReference>
<comment type="similarity">
    <text evidence="5">In the N-terminal section; belongs to the acetate CoA ligase alpha subunit family.</text>
</comment>
<dbReference type="InterPro" id="IPR003781">
    <property type="entry name" value="CoA-bd"/>
</dbReference>
<dbReference type="Proteomes" id="UP000193200">
    <property type="component" value="Unassembled WGS sequence"/>
</dbReference>
<evidence type="ECO:0000256" key="2">
    <source>
        <dbReference type="ARBA" id="ARBA00022598"/>
    </source>
</evidence>